<reference evidence="2 3" key="1">
    <citation type="submission" date="2019-02" db="EMBL/GenBank/DDBJ databases">
        <title>Deep-cultivation of Planctomycetes and their phenomic and genomic characterization uncovers novel biology.</title>
        <authorList>
            <person name="Wiegand S."/>
            <person name="Jogler M."/>
            <person name="Boedeker C."/>
            <person name="Pinto D."/>
            <person name="Vollmers J."/>
            <person name="Rivas-Marin E."/>
            <person name="Kohn T."/>
            <person name="Peeters S.H."/>
            <person name="Heuer A."/>
            <person name="Rast P."/>
            <person name="Oberbeckmann S."/>
            <person name="Bunk B."/>
            <person name="Jeske O."/>
            <person name="Meyerdierks A."/>
            <person name="Storesund J.E."/>
            <person name="Kallscheuer N."/>
            <person name="Luecker S."/>
            <person name="Lage O.M."/>
            <person name="Pohl T."/>
            <person name="Merkel B.J."/>
            <person name="Hornburger P."/>
            <person name="Mueller R.-W."/>
            <person name="Bruemmer F."/>
            <person name="Labrenz M."/>
            <person name="Spormann A.M."/>
            <person name="Op Den Camp H."/>
            <person name="Overmann J."/>
            <person name="Amann R."/>
            <person name="Jetten M.S.M."/>
            <person name="Mascher T."/>
            <person name="Medema M.H."/>
            <person name="Devos D.P."/>
            <person name="Kaster A.-K."/>
            <person name="Ovreas L."/>
            <person name="Rohde M."/>
            <person name="Galperin M.Y."/>
            <person name="Jogler C."/>
        </authorList>
    </citation>
    <scope>NUCLEOTIDE SEQUENCE [LARGE SCALE GENOMIC DNA]</scope>
    <source>
        <strain evidence="2 3">CA85</strain>
    </source>
</reference>
<proteinExistence type="predicted"/>
<dbReference type="EMBL" id="SJPK01000002">
    <property type="protein sequence ID" value="TWT74208.1"/>
    <property type="molecule type" value="Genomic_DNA"/>
</dbReference>
<evidence type="ECO:0000313" key="2">
    <source>
        <dbReference type="EMBL" id="TWT74208.1"/>
    </source>
</evidence>
<evidence type="ECO:0000313" key="3">
    <source>
        <dbReference type="Proteomes" id="UP000318053"/>
    </source>
</evidence>
<name>A0A5C5YGE0_9BACT</name>
<accession>A0A5C5YGE0</accession>
<keyword evidence="1" id="KW-0472">Membrane</keyword>
<dbReference type="OrthoDB" id="218766at2"/>
<keyword evidence="1" id="KW-0812">Transmembrane</keyword>
<feature type="transmembrane region" description="Helical" evidence="1">
    <location>
        <begin position="1054"/>
        <end position="1072"/>
    </location>
</feature>
<feature type="transmembrane region" description="Helical" evidence="1">
    <location>
        <begin position="1187"/>
        <end position="1209"/>
    </location>
</feature>
<feature type="transmembrane region" description="Helical" evidence="1">
    <location>
        <begin position="1230"/>
        <end position="1256"/>
    </location>
</feature>
<protein>
    <submittedName>
        <fullName evidence="2">Uncharacterized protein</fullName>
    </submittedName>
</protein>
<keyword evidence="1" id="KW-1133">Transmembrane helix</keyword>
<feature type="transmembrane region" description="Helical" evidence="1">
    <location>
        <begin position="2287"/>
        <end position="2307"/>
    </location>
</feature>
<evidence type="ECO:0000256" key="1">
    <source>
        <dbReference type="SAM" id="Phobius"/>
    </source>
</evidence>
<dbReference type="Proteomes" id="UP000318053">
    <property type="component" value="Unassembled WGS sequence"/>
</dbReference>
<organism evidence="2 3">
    <name type="scientific">Allorhodopirellula solitaria</name>
    <dbReference type="NCBI Taxonomy" id="2527987"/>
    <lineage>
        <taxon>Bacteria</taxon>
        <taxon>Pseudomonadati</taxon>
        <taxon>Planctomycetota</taxon>
        <taxon>Planctomycetia</taxon>
        <taxon>Pirellulales</taxon>
        <taxon>Pirellulaceae</taxon>
        <taxon>Allorhodopirellula</taxon>
    </lineage>
</organism>
<sequence length="2313" mass="252161">MNTLLSSTTLRLFAVLAISPFIGGAVRGQDEAQQTSPAKPIDIDSSAGDKAMATILVEAHGKLPEPPVFYTTQSHAEANVTARRVEQSIDVDIRVIQGHAETLILGIHGDGEIVDVTDTGQALRSWSVRQADGKRYLDLQVAEETTEIQVNVQARSSDFELPADTDLLHLTAGESVGFDSNIQIDDAEGVQVVVTEADGFVPVSTDDGVRRFQTTVGGRLRLSVSRSGTSPGPVEWIDTQLHGVLDAESDSMQFELRGTAEVSQAGEEVVVLGGRAAISEVPDDPNYRVRLANEDGQPVYKLFFPESGSFPITIHFVAGLAKAEDANRGLDFTVAAGSVVPLTLEGLGADIEFARSREFVSPERREDAWIGFLPATGHAHLRWNPASQAGEGKLFFTTSGQIEAKLSAGLLRQDHQLSYHVLQGEIKSLQLRLHGPGEVLDVRGSNIVRWEVTGEGEQRELHVTLSQPMTGESSIHVRSQTPLGAFPIRVAGLRLEPVGAIRYSGLLRIINSGSVRLEPIELVGLTQLSPDQFPGDAADARQVFVYRYPAAEYAFAVSADRIQPEVDVSELVVYELSESDRTMHANIEMDIREAPIREWDFAIPPDYSVVAVTGASVADYVTASEVEGERRNLKVLFSEDVSGRQLVVLHLEKSEAAVEADWVLPRMEYPGTKTVRGDIGISVAAGFRISVAESEQLTEKPLAYFPQPSPRLQHAFRIRQPDWSATLHVEMLQRSVQSDVFHLYSLSDETIYGSALINYFVTGSPVSQWKITVPEKLGNLTVDGEDVRTWRRDGDTLVITLHQAVMGASTVLVTFEEKTSPPDGSFRAGVITPLDVQSERGYIQVVSPMQVKIESESVSDDLLKLDPLELPAELRLLTTAPPLGTWQYTARPFDLNLLVEWFQPGTMVSQVVEFADADSHVSADGELVTNVTYFVKSRGQRTLRVRLPEAPVRLWEVSVDGTPVTARQADEFTLIPLPGGADPNVPVEVRLRLGKPSVSESTPELMLPSVDAPLLKVQWSIVGDENRVLAPGRGTVSPPRPVLPASGLEWTARHGLASMLLITLLTGIGIWGREQSQWMQAASLVSLAIAIGITLVTALAAVASIRAPLPLQLSLPILSAGAPIELNVFNIPRWRANLSWLGLAAIVAGVGCLVWSFLRQAWNKRIRWIALLVMALGLLWQGDTAGWFFALLAVAIFLFLFLSPAWQMMRRISDRWGEHRRSRQAGPDGVSASPPATAILLLALLTLPAATCFAVVPDGFVAADSMTQEWHVTDHDKRLSATGTMKVSGSTGDQFVLLNAPAVLTQFDGGGLRLSKREIPGQGLAYIVSIPGGEDAAESRRYEASFEYQLEDVGPQGSIPILSGDAAFAEIRFHFDQSGWQVHSPNAVRIEAVASEGSTQAVVLLGPGEASLSLSPQDRDVATEQTQFYVEASQLYLPAPGVVDGRHRLHIRPSQGQVRSLRVIIPEGVTVSSVAGPIAAWQFDADRGNLLMEISPPQSEAFDIMVETQRGLDPLPSDVTLAPLRVADAVGEVGFLAVAFGSDAQPEKLTPHGLSVVNLSDFDTSLLPSKDAVLHRVLRYGSDGGDVVARIAPVAPEVRVTSQQVLSLGEERMVIGVNFHAEITRAGLFQLSFPLPAGLEVESLSGPALHHWSERSETDQREIVLHLNGKTIGMQSFSLTLTGPSPADVPQWQVPRFELNEAARQSGGLVVRPATGIRLRTISRQNVSEADVESMTERATVAPTPGGLAYRLLQRDWTLVLGIEQLAPWVTGQVMQDVTLREGQTRTALVGTFEVQNASIQSLQVRLPLTDEDEIKTLRASGRAVSDLVRTAPDSDIWEIQFKRRVIGDIDFRIEYERRGDREGEIETVRPAAFPQTRQLSYYVAVRAGGRLELRHDELPDGWQRVDWNSVPPSLVDAGTRSAPVFTLRSVSASGKLIVHAERHALADALKLRVAKGSLTTVLSPTGDQLTAVELTVDVIQRSSLQVGLPAGGELFSIFVNGESVHSIRQSGDTPLWQFTILPGMDDRTADVRFVYSANGDDIRDLVLISPELNVPLENIQWSVVAPQGFELVDQDGNLELVRQSKQNDYDRRSYIASASSARRAQAERAAALFAKANQLLRTGEQSKASWALQSVTNQHALDAASNEDARIQLENLQTRQAIVGLNTRRQRIYLDNNHEEPGGGEDQQLRAAAGGNPVLQQNSLDIRPGQFSDLLSGNTTQDNAFLQRIAAKLVQHQRTAELPPQAILISLPREGAISTFTRSVQVAEGLPMELDLDFAWKYRFPIWRSLLAIALLTVLAAAFVALRPRQAA</sequence>
<feature type="transmembrane region" description="Helical" evidence="1">
    <location>
        <begin position="1165"/>
        <end position="1181"/>
    </location>
</feature>
<comment type="caution">
    <text evidence="2">The sequence shown here is derived from an EMBL/GenBank/DDBJ whole genome shotgun (WGS) entry which is preliminary data.</text>
</comment>
<gene>
    <name evidence="2" type="ORF">CA85_10950</name>
</gene>
<keyword evidence="3" id="KW-1185">Reference proteome</keyword>
<feature type="transmembrane region" description="Helical" evidence="1">
    <location>
        <begin position="1138"/>
        <end position="1158"/>
    </location>
</feature>
<dbReference type="RefSeq" id="WP_146390229.1">
    <property type="nucleotide sequence ID" value="NZ_SJPK01000002.1"/>
</dbReference>
<feature type="transmembrane region" description="Helical" evidence="1">
    <location>
        <begin position="1084"/>
        <end position="1105"/>
    </location>
</feature>